<dbReference type="Pfam" id="PF01026">
    <property type="entry name" value="TatD_DNase"/>
    <property type="match status" value="1"/>
</dbReference>
<dbReference type="FunFam" id="3.20.20.140:FF:000005">
    <property type="entry name" value="TatD family hydrolase"/>
    <property type="match status" value="1"/>
</dbReference>
<evidence type="ECO:0000313" key="5">
    <source>
        <dbReference type="EMBL" id="ACC97669.1"/>
    </source>
</evidence>
<dbReference type="STRING" id="445932.Emin_0103"/>
<keyword evidence="6" id="KW-1185">Reference proteome</keyword>
<comment type="similarity">
    <text evidence="1">Belongs to the metallo-dependent hydrolases superfamily. TatD-type hydrolase family.</text>
</comment>
<dbReference type="InterPro" id="IPR015991">
    <property type="entry name" value="TatD/YcfH-like"/>
</dbReference>
<feature type="binding site" evidence="4">
    <location>
        <position position="98"/>
    </location>
    <ligand>
        <name>a divalent metal cation</name>
        <dbReference type="ChEBI" id="CHEBI:60240"/>
        <label>1</label>
    </ligand>
</feature>
<dbReference type="PIRSF" id="PIRSF005902">
    <property type="entry name" value="DNase_TatD"/>
    <property type="match status" value="1"/>
</dbReference>
<evidence type="ECO:0000256" key="2">
    <source>
        <dbReference type="ARBA" id="ARBA00022723"/>
    </source>
</evidence>
<name>B2KAX3_ELUMP</name>
<evidence type="ECO:0000256" key="3">
    <source>
        <dbReference type="ARBA" id="ARBA00022801"/>
    </source>
</evidence>
<feature type="binding site" evidence="4">
    <location>
        <position position="218"/>
    </location>
    <ligand>
        <name>a divalent metal cation</name>
        <dbReference type="ChEBI" id="CHEBI:60240"/>
        <label>1</label>
    </ligand>
</feature>
<dbReference type="GO" id="GO:0046872">
    <property type="term" value="F:metal ion binding"/>
    <property type="evidence" value="ECO:0007669"/>
    <property type="project" value="UniProtKB-KW"/>
</dbReference>
<feature type="binding site" evidence="4">
    <location>
        <position position="11"/>
    </location>
    <ligand>
        <name>a divalent metal cation</name>
        <dbReference type="ChEBI" id="CHEBI:60240"/>
        <label>1</label>
    </ligand>
</feature>
<reference evidence="5 6" key="1">
    <citation type="journal article" date="2009" name="Appl. Environ. Microbiol.">
        <title>Genomic analysis of 'Elusimicrobium minutum,' the first cultivated representative of the phylum 'Elusimicrobia' (formerly termite group 1).</title>
        <authorList>
            <person name="Herlemann D.P.R."/>
            <person name="Geissinger O."/>
            <person name="Ikeda-Ohtsubo W."/>
            <person name="Kunin V."/>
            <person name="Sun H."/>
            <person name="Lapidus A."/>
            <person name="Hugenholtz P."/>
            <person name="Brune A."/>
        </authorList>
    </citation>
    <scope>NUCLEOTIDE SEQUENCE [LARGE SCALE GENOMIC DNA]</scope>
    <source>
        <strain evidence="5 6">Pei191</strain>
    </source>
</reference>
<dbReference type="GO" id="GO:0016788">
    <property type="term" value="F:hydrolase activity, acting on ester bonds"/>
    <property type="evidence" value="ECO:0007669"/>
    <property type="project" value="InterPro"/>
</dbReference>
<organism evidence="5 6">
    <name type="scientific">Elusimicrobium minutum (strain Pei191)</name>
    <dbReference type="NCBI Taxonomy" id="445932"/>
    <lineage>
        <taxon>Bacteria</taxon>
        <taxon>Pseudomonadati</taxon>
        <taxon>Elusimicrobiota</taxon>
        <taxon>Elusimicrobia</taxon>
        <taxon>Elusimicrobiales</taxon>
        <taxon>Elusimicrobiaceae</taxon>
        <taxon>Elusimicrobium</taxon>
    </lineage>
</organism>
<dbReference type="Gene3D" id="3.20.20.140">
    <property type="entry name" value="Metal-dependent hydrolases"/>
    <property type="match status" value="1"/>
</dbReference>
<protein>
    <submittedName>
        <fullName evidence="5">Mg-dependent DNase</fullName>
    </submittedName>
</protein>
<evidence type="ECO:0000256" key="4">
    <source>
        <dbReference type="PIRSR" id="PIRSR005902-1"/>
    </source>
</evidence>
<dbReference type="InterPro" id="IPR032466">
    <property type="entry name" value="Metal_Hydrolase"/>
</dbReference>
<evidence type="ECO:0000313" key="6">
    <source>
        <dbReference type="Proteomes" id="UP000001029"/>
    </source>
</evidence>
<dbReference type="InterPro" id="IPR001130">
    <property type="entry name" value="TatD-like"/>
</dbReference>
<feature type="binding site" evidence="4">
    <location>
        <position position="13"/>
    </location>
    <ligand>
        <name>a divalent metal cation</name>
        <dbReference type="ChEBI" id="CHEBI:60240"/>
        <label>1</label>
    </ligand>
</feature>
<dbReference type="SUPFAM" id="SSF51556">
    <property type="entry name" value="Metallo-dependent hydrolases"/>
    <property type="match status" value="1"/>
</dbReference>
<evidence type="ECO:0000256" key="1">
    <source>
        <dbReference type="ARBA" id="ARBA00009275"/>
    </source>
</evidence>
<dbReference type="PANTHER" id="PTHR46124:SF3">
    <property type="entry name" value="HYDROLASE"/>
    <property type="match status" value="1"/>
</dbReference>
<sequence>MYMDIHFIDSHAHMTDPAFDSDRDAVIKSCFEAGVKNIIEIGCDTAEWAPSLALADKYKGNIYTVLGIHPSCANNYSEAALEELKKLLLLPSVVGFGEIGLDYIHTSTSIEEQKQIFSDLLCITKEISKPIVLHARKNNDPEDYGVYGDMFKILKQSWTPSKTAGVLHCFSGRYEHAVSALDMGLKLGINGIITYKKNNDLRETLKKVGLENILLETDCPYLPPQSIRGQRNSPRYIPEIATYIADYLGIQVEKVAEITTHNTKEMFSL</sequence>
<feature type="binding site" evidence="4">
    <location>
        <position position="134"/>
    </location>
    <ligand>
        <name>a divalent metal cation</name>
        <dbReference type="ChEBI" id="CHEBI:60240"/>
        <label>2</label>
    </ligand>
</feature>
<dbReference type="PANTHER" id="PTHR46124">
    <property type="entry name" value="D-AMINOACYL-TRNA DEACYLASE"/>
    <property type="match status" value="1"/>
</dbReference>
<dbReference type="CDD" id="cd01310">
    <property type="entry name" value="TatD_DNAse"/>
    <property type="match status" value="1"/>
</dbReference>
<dbReference type="GO" id="GO:0004536">
    <property type="term" value="F:DNA nuclease activity"/>
    <property type="evidence" value="ECO:0007669"/>
    <property type="project" value="InterPro"/>
</dbReference>
<keyword evidence="3" id="KW-0378">Hydrolase</keyword>
<proteinExistence type="inferred from homology"/>
<dbReference type="AlphaFoldDB" id="B2KAX3"/>
<dbReference type="EMBL" id="CP001055">
    <property type="protein sequence ID" value="ACC97669.1"/>
    <property type="molecule type" value="Genomic_DNA"/>
</dbReference>
<dbReference type="GO" id="GO:0005829">
    <property type="term" value="C:cytosol"/>
    <property type="evidence" value="ECO:0007669"/>
    <property type="project" value="TreeGrafter"/>
</dbReference>
<dbReference type="NCBIfam" id="TIGR00010">
    <property type="entry name" value="YchF/TatD family DNA exonuclease"/>
    <property type="match status" value="1"/>
</dbReference>
<dbReference type="HOGENOM" id="CLU_031506_4_0_0"/>
<dbReference type="KEGG" id="emi:Emin_0103"/>
<accession>B2KAX3</accession>
<dbReference type="OrthoDB" id="9810005at2"/>
<dbReference type="Proteomes" id="UP000001029">
    <property type="component" value="Chromosome"/>
</dbReference>
<feature type="binding site" evidence="4">
    <location>
        <position position="168"/>
    </location>
    <ligand>
        <name>a divalent metal cation</name>
        <dbReference type="ChEBI" id="CHEBI:60240"/>
        <label>2</label>
    </ligand>
</feature>
<keyword evidence="2 4" id="KW-0479">Metal-binding</keyword>
<gene>
    <name evidence="5" type="ordered locus">Emin_0103</name>
</gene>